<dbReference type="PANTHER" id="PTHR43413">
    <property type="entry name" value="TRANSCRIPTIONAL REGULATOR, ASNC FAMILY"/>
    <property type="match status" value="1"/>
</dbReference>
<evidence type="ECO:0000256" key="4">
    <source>
        <dbReference type="ARBA" id="ARBA00023471"/>
    </source>
</evidence>
<dbReference type="Pfam" id="PF22451">
    <property type="entry name" value="NirdL-like_HTH"/>
    <property type="match status" value="1"/>
</dbReference>
<dbReference type="InterPro" id="IPR040523">
    <property type="entry name" value="AsnC_trans_reg2"/>
</dbReference>
<accession>A0A3B1AT30</accession>
<dbReference type="InterPro" id="IPR050684">
    <property type="entry name" value="HTH-Siroheme_Decarb"/>
</dbReference>
<dbReference type="PANTHER" id="PTHR43413:SF1">
    <property type="entry name" value="SIROHEME DECARBOXYLASE NIRL SUBUNIT"/>
    <property type="match status" value="1"/>
</dbReference>
<organism evidence="8">
    <name type="scientific">hydrothermal vent metagenome</name>
    <dbReference type="NCBI Taxonomy" id="652676"/>
    <lineage>
        <taxon>unclassified sequences</taxon>
        <taxon>metagenomes</taxon>
        <taxon>ecological metagenomes</taxon>
    </lineage>
</organism>
<reference evidence="8" key="1">
    <citation type="submission" date="2018-06" db="EMBL/GenBank/DDBJ databases">
        <authorList>
            <person name="Zhirakovskaya E."/>
        </authorList>
    </citation>
    <scope>NUCLEOTIDE SEQUENCE</scope>
</reference>
<evidence type="ECO:0000256" key="3">
    <source>
        <dbReference type="ARBA" id="ARBA00023457"/>
    </source>
</evidence>
<keyword evidence="1" id="KW-0456">Lyase</keyword>
<dbReference type="EMBL" id="UOFY01000031">
    <property type="protein sequence ID" value="VAX09136.1"/>
    <property type="molecule type" value="Genomic_DNA"/>
</dbReference>
<comment type="pathway">
    <text evidence="2">Porphyrin-containing compound metabolism.</text>
</comment>
<evidence type="ECO:0000256" key="2">
    <source>
        <dbReference type="ARBA" id="ARBA00023444"/>
    </source>
</evidence>
<dbReference type="Gene3D" id="3.30.70.3460">
    <property type="match status" value="1"/>
</dbReference>
<dbReference type="Pfam" id="PF17805">
    <property type="entry name" value="AsnC_trans_reg2"/>
    <property type="match status" value="1"/>
</dbReference>
<feature type="domain" description="Siroheme decarboxylase NirL-like HTH" evidence="7">
    <location>
        <begin position="17"/>
        <end position="62"/>
    </location>
</feature>
<evidence type="ECO:0000313" key="8">
    <source>
        <dbReference type="EMBL" id="VAX09136.1"/>
    </source>
</evidence>
<comment type="catalytic activity">
    <reaction evidence="5">
        <text>siroheme + 2 H(+) = 12,18-didecarboxysiroheme + 2 CO2</text>
        <dbReference type="Rhea" id="RHEA:19093"/>
        <dbReference type="ChEBI" id="CHEBI:15378"/>
        <dbReference type="ChEBI" id="CHEBI:16526"/>
        <dbReference type="ChEBI" id="CHEBI:60052"/>
        <dbReference type="ChEBI" id="CHEBI:140497"/>
        <dbReference type="EC" id="4.1.1.111"/>
    </reaction>
</comment>
<name>A0A3B1AT30_9ZZZZ</name>
<proteinExistence type="inferred from homology"/>
<dbReference type="AlphaFoldDB" id="A0A3B1AT30"/>
<dbReference type="GO" id="GO:0016829">
    <property type="term" value="F:lyase activity"/>
    <property type="evidence" value="ECO:0007669"/>
    <property type="project" value="UniProtKB-KW"/>
</dbReference>
<dbReference type="InterPro" id="IPR053953">
    <property type="entry name" value="NirdL-like_HTH"/>
</dbReference>
<protein>
    <recommendedName>
        <fullName evidence="4">siroheme decarboxylase</fullName>
        <ecNumber evidence="4">4.1.1.111</ecNumber>
    </recommendedName>
</protein>
<comment type="similarity">
    <text evidence="3">Belongs to the Ahb/Nir family.</text>
</comment>
<evidence type="ECO:0000259" key="7">
    <source>
        <dbReference type="Pfam" id="PF22451"/>
    </source>
</evidence>
<dbReference type="EC" id="4.1.1.111" evidence="4"/>
<sequence>MNTKMNDDGKDRQTRLEHHLLNDFQHSLPLSTTPFADMAEVLGVTEDEVLNTLRKKKEDGTISRVGAVFRANGVGASTLAAMAVRPDEIEEIAEIVNRFDAVNHNYQREHQYNLWFVLTAENERVLATVIENIEQQCGYTVMSLPMLEDYYINLGFDIKWT</sequence>
<gene>
    <name evidence="8" type="ORF">MNBD_GAMMA25-154</name>
</gene>
<feature type="domain" description="Siroheme decarboxylase AsnC-like ligand binding" evidence="6">
    <location>
        <begin position="73"/>
        <end position="149"/>
    </location>
</feature>
<evidence type="ECO:0000256" key="1">
    <source>
        <dbReference type="ARBA" id="ARBA00023239"/>
    </source>
</evidence>
<evidence type="ECO:0000259" key="6">
    <source>
        <dbReference type="Pfam" id="PF17805"/>
    </source>
</evidence>
<evidence type="ECO:0000256" key="5">
    <source>
        <dbReference type="ARBA" id="ARBA00048470"/>
    </source>
</evidence>